<name>A0A0M4KEI9_9MOLU</name>
<dbReference type="InterPro" id="IPR036878">
    <property type="entry name" value="Glu_permease_IIB"/>
</dbReference>
<dbReference type="EMBL" id="CP012622">
    <property type="protein sequence ID" value="ALD66420.1"/>
    <property type="molecule type" value="Genomic_DNA"/>
</dbReference>
<dbReference type="RefSeq" id="WP_144416877.1">
    <property type="nucleotide sequence ID" value="NZ_CP012622.1"/>
</dbReference>
<keyword evidence="3" id="KW-0808">Transferase</keyword>
<feature type="transmembrane region" description="Helical" evidence="7">
    <location>
        <begin position="297"/>
        <end position="322"/>
    </location>
</feature>
<dbReference type="GO" id="GO:0090589">
    <property type="term" value="F:protein-phosphocysteine-trehalose phosphotransferase system transporter activity"/>
    <property type="evidence" value="ECO:0007669"/>
    <property type="project" value="TreeGrafter"/>
</dbReference>
<dbReference type="KEGG" id="scj:SCANT_v1c05140"/>
<gene>
    <name evidence="10" type="primary">treB</name>
    <name evidence="10" type="ORF">SCANT_v1c05140</name>
</gene>
<dbReference type="PROSITE" id="PS51098">
    <property type="entry name" value="PTS_EIIB_TYPE_1"/>
    <property type="match status" value="1"/>
</dbReference>
<dbReference type="GO" id="GO:0005886">
    <property type="term" value="C:plasma membrane"/>
    <property type="evidence" value="ECO:0007669"/>
    <property type="project" value="TreeGrafter"/>
</dbReference>
<keyword evidence="4" id="KW-0598">Phosphotransferase system</keyword>
<evidence type="ECO:0000259" key="9">
    <source>
        <dbReference type="PROSITE" id="PS51103"/>
    </source>
</evidence>
<keyword evidence="1" id="KW-0813">Transport</keyword>
<evidence type="ECO:0000256" key="5">
    <source>
        <dbReference type="ARBA" id="ARBA00022777"/>
    </source>
</evidence>
<evidence type="ECO:0000259" key="8">
    <source>
        <dbReference type="PROSITE" id="PS51098"/>
    </source>
</evidence>
<feature type="domain" description="PTS EIIC type-1" evidence="9">
    <location>
        <begin position="132"/>
        <end position="520"/>
    </location>
</feature>
<dbReference type="PANTHER" id="PTHR30175">
    <property type="entry name" value="PHOSPHOTRANSFERASE SYSTEM TRANSPORT PROTEIN"/>
    <property type="match status" value="1"/>
</dbReference>
<evidence type="ECO:0000256" key="3">
    <source>
        <dbReference type="ARBA" id="ARBA00022679"/>
    </source>
</evidence>
<feature type="active site" description="Phosphocysteine intermediate; for EIIB activity" evidence="6">
    <location>
        <position position="29"/>
    </location>
</feature>
<accession>A0A0M4KEI9</accession>
<dbReference type="GO" id="GO:0008982">
    <property type="term" value="F:protein-N(PI)-phosphohistidine-sugar phosphotransferase activity"/>
    <property type="evidence" value="ECO:0007669"/>
    <property type="project" value="InterPro"/>
</dbReference>
<evidence type="ECO:0000313" key="10">
    <source>
        <dbReference type="EMBL" id="ALD66420.1"/>
    </source>
</evidence>
<feature type="transmembrane region" description="Helical" evidence="7">
    <location>
        <begin position="432"/>
        <end position="451"/>
    </location>
</feature>
<feature type="transmembrane region" description="Helical" evidence="7">
    <location>
        <begin position="487"/>
        <end position="509"/>
    </location>
</feature>
<dbReference type="AlphaFoldDB" id="A0A0M4KEI9"/>
<feature type="transmembrane region" description="Helical" evidence="7">
    <location>
        <begin position="137"/>
        <end position="158"/>
    </location>
</feature>
<evidence type="ECO:0000256" key="7">
    <source>
        <dbReference type="SAM" id="Phobius"/>
    </source>
</evidence>
<evidence type="ECO:0000256" key="2">
    <source>
        <dbReference type="ARBA" id="ARBA00022597"/>
    </source>
</evidence>
<keyword evidence="2" id="KW-0762">Sugar transport</keyword>
<dbReference type="CDD" id="cd00212">
    <property type="entry name" value="PTS_IIB_glc"/>
    <property type="match status" value="1"/>
</dbReference>
<feature type="domain" description="PTS EIIB type-1" evidence="8">
    <location>
        <begin position="7"/>
        <end position="91"/>
    </location>
</feature>
<dbReference type="GO" id="GO:0016301">
    <property type="term" value="F:kinase activity"/>
    <property type="evidence" value="ECO:0007669"/>
    <property type="project" value="UniProtKB-KW"/>
</dbReference>
<dbReference type="InterPro" id="IPR013013">
    <property type="entry name" value="PTS_EIIC_1"/>
</dbReference>
<reference evidence="10 11" key="1">
    <citation type="journal article" date="2015" name="Genome Announc.">
        <title>Complete Genome Sequence of Spiroplasma cantharicola CC-1T (DSM 21588), a Bacterium Isolated from Soldier Beetle (Cantharis carolinus).</title>
        <authorList>
            <person name="Lo W.S."/>
            <person name="Liu P.Y."/>
            <person name="Kuo C.H."/>
        </authorList>
    </citation>
    <scope>NUCLEOTIDE SEQUENCE [LARGE SCALE GENOMIC DNA]</scope>
    <source>
        <strain evidence="10 11">CC-1</strain>
    </source>
</reference>
<proteinExistence type="predicted"/>
<feature type="transmembrane region" description="Helical" evidence="7">
    <location>
        <begin position="210"/>
        <end position="233"/>
    </location>
</feature>
<dbReference type="InterPro" id="IPR050558">
    <property type="entry name" value="PTS_Sugar-Specific_Components"/>
</dbReference>
<keyword evidence="7" id="KW-1133">Transmembrane helix</keyword>
<dbReference type="PROSITE" id="PS01035">
    <property type="entry name" value="PTS_EIIB_TYPE_1_CYS"/>
    <property type="match status" value="1"/>
</dbReference>
<evidence type="ECO:0000256" key="1">
    <source>
        <dbReference type="ARBA" id="ARBA00022448"/>
    </source>
</evidence>
<evidence type="ECO:0000256" key="6">
    <source>
        <dbReference type="PROSITE-ProRule" id="PRU00421"/>
    </source>
</evidence>
<dbReference type="Gene3D" id="3.30.1360.60">
    <property type="entry name" value="Glucose permease domain IIB"/>
    <property type="match status" value="1"/>
</dbReference>
<dbReference type="PATRIC" id="fig|362837.3.peg.525"/>
<organism evidence="10 11">
    <name type="scientific">Spiroplasma cantharicola</name>
    <dbReference type="NCBI Taxonomy" id="362837"/>
    <lineage>
        <taxon>Bacteria</taxon>
        <taxon>Bacillati</taxon>
        <taxon>Mycoplasmatota</taxon>
        <taxon>Mollicutes</taxon>
        <taxon>Entomoplasmatales</taxon>
        <taxon>Spiroplasmataceae</taxon>
        <taxon>Spiroplasma</taxon>
    </lineage>
</organism>
<dbReference type="GO" id="GO:0015771">
    <property type="term" value="P:trehalose transport"/>
    <property type="evidence" value="ECO:0007669"/>
    <property type="project" value="TreeGrafter"/>
</dbReference>
<evidence type="ECO:0000313" key="11">
    <source>
        <dbReference type="Proteomes" id="UP000063919"/>
    </source>
</evidence>
<feature type="transmembrane region" description="Helical" evidence="7">
    <location>
        <begin position="253"/>
        <end position="277"/>
    </location>
</feature>
<keyword evidence="11" id="KW-1185">Reference proteome</keyword>
<dbReference type="OrthoDB" id="9769191at2"/>
<dbReference type="STRING" id="362837.SCANT_v1c05140"/>
<dbReference type="PANTHER" id="PTHR30175:SF1">
    <property type="entry name" value="PTS SYSTEM ARBUTIN-, CELLOBIOSE-, AND SALICIN-SPECIFIC EIIBC COMPONENT-RELATED"/>
    <property type="match status" value="1"/>
</dbReference>
<keyword evidence="7" id="KW-0812">Transmembrane</keyword>
<dbReference type="PROSITE" id="PS51103">
    <property type="entry name" value="PTS_EIIC_TYPE_1"/>
    <property type="match status" value="1"/>
</dbReference>
<dbReference type="InterPro" id="IPR001996">
    <property type="entry name" value="PTS_IIB_1"/>
</dbReference>
<dbReference type="Pfam" id="PF00367">
    <property type="entry name" value="PTS_EIIB"/>
    <property type="match status" value="1"/>
</dbReference>
<dbReference type="InterPro" id="IPR018113">
    <property type="entry name" value="PTrfase_EIIB_Cys"/>
</dbReference>
<keyword evidence="5" id="KW-0418">Kinase</keyword>
<feature type="transmembrane region" description="Helical" evidence="7">
    <location>
        <begin position="334"/>
        <end position="355"/>
    </location>
</feature>
<keyword evidence="7" id="KW-0472">Membrane</keyword>
<protein>
    <submittedName>
        <fullName evidence="10">PTS system, trehalose-specific IIBC component</fullName>
    </submittedName>
</protein>
<feature type="transmembrane region" description="Helical" evidence="7">
    <location>
        <begin position="178"/>
        <end position="203"/>
    </location>
</feature>
<evidence type="ECO:0000256" key="4">
    <source>
        <dbReference type="ARBA" id="ARBA00022683"/>
    </source>
</evidence>
<dbReference type="SUPFAM" id="SSF55604">
    <property type="entry name" value="Glucose permease domain IIB"/>
    <property type="match status" value="1"/>
</dbReference>
<dbReference type="Proteomes" id="UP000063919">
    <property type="component" value="Chromosome"/>
</dbReference>
<dbReference type="GO" id="GO:0009401">
    <property type="term" value="P:phosphoenolpyruvate-dependent sugar phosphotransferase system"/>
    <property type="evidence" value="ECO:0007669"/>
    <property type="project" value="UniProtKB-KW"/>
</dbReference>
<sequence>MLKKKYIQSVQDIFQYLGGYENINYFTHCMTRMRFHLKDWKVIDEEKIKANEHVTGIKKNEGGDEYQIIIGMEVAEFYETFCKINGYDTDGRTLLVKSTNSKDSDFKTKQLEEIKQIKGKFRVKGFTNKCLSFVSKVFSPIVYPLIGYGLLLTIWSLMTVEWNGDGTSLGDSIHFFGQFASILDILTSTFSLFITIAVSYTVFKAMRCTSIYGILIGVVLTAPGLVTMGAVQVEEGQTILSQYPGWTLLGKDIVYPWKINFNGLMVPMIGVAIFGAYMERWTSKIGNATARNILSPILIIGVTFIFAIFIVAPIGLLFTNYLSISVNWLSTNKIAKYIALPLLGALYGPLVITGLHHSLTPIILQGQSAYGATIIQGLCTLSNVSQGVATIAFVVLNRRVRQLKELGVSNGVSAIVGGITEPSLFTVNLKHLFPLIACSIGVFCGSIILVASNTFALQGASSIFGFLMFQHKAPEATGVTTWIGGGFVWGGISIIVSCCVTFVMTLILGKIKYFNSRTRDLLLEEYKEDLNELKLISKGDFKEILKKEKETKKSLKHQIKLEKRNKHIRNNV</sequence>